<proteinExistence type="predicted"/>
<evidence type="ECO:0000313" key="3">
    <source>
        <dbReference type="EMBL" id="TQD44475.1"/>
    </source>
</evidence>
<sequence>MIHVSLDPEGLQRVITGLSNYGTKARECRESVKNTNDRNDSPTDLASSLDIISGSADALEDKAKDLQARLDSAKAANESGITPMGADGTISYVIPEGLNDTADTVLRYNHVEIVNQARADAAALYQAKNSLNGRSDDGRTFNEILEGMSRLCDSPIYSVGLITVLGKQSPLTEADFNKSGSKRFLEIMQMVNESHIPEILSPGFENLSHVLASASRRGNGGAEFAEEIYQASSSDYAARLSLNAALSECSAPFGSDFLTHLASAYEKDDANRFKQYSQYINHTEYNCDVLGGVLQAMGKNHEAARKYLGGEGRIGSDGGWIPSDEMKQRWELLKHREWNAAGRTGFTAAMAGAVPDRNLSNDPGEKARATWVAGQSLDYSASVKKDDYTDDMKRNLSVVLANCREEIHSVANGKGTLGLSFPGNPDPANPDKYGRNTLATVLYRVMDNQDAATTISAAVSDYALNIVPDPDNMGGLNEKYISAANDTAFLRDISNQRAIDNNATQNEKYKLANTISSVAIAVGGVALGVATDGVAAPLAYAGTTALVKSLSADVVGKEMGTDVSVQPEVTDAEYLETRQVTEAVNRGFVAAPVDSLYDSRGQLISREEYDRRNEDPSENYSGMKITDKNGHVVQPERYNVTFRDGVTELKDQINNPELNQGVKATRDEAENLKERFGEKARSRGIVIDKS</sequence>
<organism evidence="3 4">
    <name type="scientific">Actinomyces johnsonii</name>
    <dbReference type="NCBI Taxonomy" id="544581"/>
    <lineage>
        <taxon>Bacteria</taxon>
        <taxon>Bacillati</taxon>
        <taxon>Actinomycetota</taxon>
        <taxon>Actinomycetes</taxon>
        <taxon>Actinomycetales</taxon>
        <taxon>Actinomycetaceae</taxon>
        <taxon>Actinomyces</taxon>
    </lineage>
</organism>
<keyword evidence="1" id="KW-0175">Coiled coil</keyword>
<dbReference type="RefSeq" id="WP_141423348.1">
    <property type="nucleotide sequence ID" value="NZ_JASPFB010000001.1"/>
</dbReference>
<accession>A0A508ABR9</accession>
<protein>
    <recommendedName>
        <fullName evidence="2">DUF6571 domain-containing protein</fullName>
    </recommendedName>
</protein>
<evidence type="ECO:0000259" key="2">
    <source>
        <dbReference type="Pfam" id="PF20211"/>
    </source>
</evidence>
<evidence type="ECO:0000313" key="4">
    <source>
        <dbReference type="Proteomes" id="UP000319010"/>
    </source>
</evidence>
<feature type="domain" description="DUF6571" evidence="2">
    <location>
        <begin position="1"/>
        <end position="645"/>
    </location>
</feature>
<dbReference type="Proteomes" id="UP000319010">
    <property type="component" value="Unassembled WGS sequence"/>
</dbReference>
<name>A0A508ABR9_9ACTO</name>
<feature type="coiled-coil region" evidence="1">
    <location>
        <begin position="49"/>
        <end position="76"/>
    </location>
</feature>
<dbReference type="InterPro" id="IPR046701">
    <property type="entry name" value="DUF6571"/>
</dbReference>
<reference evidence="3 4" key="1">
    <citation type="submission" date="2019-06" db="EMBL/GenBank/DDBJ databases">
        <title>Draft genome sequence of Actinomyces johnsonii CCUG 34287T.</title>
        <authorList>
            <person name="Salva-Serra F."/>
            <person name="Cardew S."/>
            <person name="Moore E."/>
        </authorList>
    </citation>
    <scope>NUCLEOTIDE SEQUENCE [LARGE SCALE GENOMIC DNA]</scope>
    <source>
        <strain evidence="3 4">CCUG 34287</strain>
    </source>
</reference>
<dbReference type="AlphaFoldDB" id="A0A508ABR9"/>
<evidence type="ECO:0000256" key="1">
    <source>
        <dbReference type="SAM" id="Coils"/>
    </source>
</evidence>
<dbReference type="Pfam" id="PF20211">
    <property type="entry name" value="DUF6571"/>
    <property type="match status" value="1"/>
</dbReference>
<comment type="caution">
    <text evidence="3">The sequence shown here is derived from an EMBL/GenBank/DDBJ whole genome shotgun (WGS) entry which is preliminary data.</text>
</comment>
<dbReference type="EMBL" id="VICB01000003">
    <property type="protein sequence ID" value="TQD44475.1"/>
    <property type="molecule type" value="Genomic_DNA"/>
</dbReference>
<gene>
    <name evidence="3" type="ORF">FK256_00805</name>
</gene>